<evidence type="ECO:0000313" key="2">
    <source>
        <dbReference type="Proteomes" id="UP000222540"/>
    </source>
</evidence>
<proteinExistence type="predicted"/>
<dbReference type="GeneID" id="54981281"/>
<dbReference type="RefSeq" id="YP_009791112.1">
    <property type="nucleotide sequence ID" value="NC_047836.1"/>
</dbReference>
<reference evidence="1 2" key="1">
    <citation type="submission" date="2017-07" db="EMBL/GenBank/DDBJ databases">
        <title>Complete genome sequence of the Marinomonas phage CB5A.</title>
        <authorList>
            <person name="Lucas-Elio P."/>
            <person name="Aroca-Crevillen A."/>
            <person name="Garcia-Guillen I.M."/>
            <person name="Silas S."/>
            <person name="Fire A.Z."/>
            <person name="Sanchez-Amat A."/>
        </authorList>
    </citation>
    <scope>NUCLEOTIDE SEQUENCE [LARGE SCALE GENOMIC DNA]</scope>
</reference>
<accession>A0A222G3C4</accession>
<protein>
    <submittedName>
        <fullName evidence="1">Uncharacterized protein</fullName>
    </submittedName>
</protein>
<sequence>MYLTTGDVIDIVHDCSYKEGWRFIINGNIETSNLYIQIEVANARCSASGLDVSWKSGKRYISQYACRQEVVGALFALIKDAEMHEVHEMFRYKGSSIYNPHLCPDALSKLASKKENFVVRVDGDSMNPK</sequence>
<organism evidence="1 2">
    <name type="scientific">Marinomonas phage CB5A</name>
    <dbReference type="NCBI Taxonomy" id="2022859"/>
    <lineage>
        <taxon>Viruses</taxon>
        <taxon>Duplodnaviria</taxon>
        <taxon>Heunggongvirae</taxon>
        <taxon>Uroviricota</taxon>
        <taxon>Caudoviricetes</taxon>
        <taxon>Autographivirales</taxon>
        <taxon>Autosignataviridae</taxon>
        <taxon>Colwellvirinae</taxon>
        <taxon>Murciavirus</taxon>
        <taxon>Murciavirus CB5A</taxon>
    </lineage>
</organism>
<dbReference type="EMBL" id="MF481197">
    <property type="protein sequence ID" value="ASP46260.1"/>
    <property type="molecule type" value="Genomic_DNA"/>
</dbReference>
<evidence type="ECO:0000313" key="1">
    <source>
        <dbReference type="EMBL" id="ASP46260.1"/>
    </source>
</evidence>
<dbReference type="KEGG" id="vg:54981281"/>
<name>A0A222G3C4_9CAUD</name>
<dbReference type="Proteomes" id="UP000222540">
    <property type="component" value="Segment"/>
</dbReference>